<dbReference type="PANTHER" id="PTHR33033:SF121">
    <property type="entry name" value="POLYNUCLEOTIDYL TRANSFERASE, RIBONUCLEASE H-LIKE SUPERFAMILY PROTEIN"/>
    <property type="match status" value="1"/>
</dbReference>
<dbReference type="InterPro" id="IPR012337">
    <property type="entry name" value="RNaseH-like_sf"/>
</dbReference>
<organism evidence="3 4">
    <name type="scientific">Herrania umbratica</name>
    <dbReference type="NCBI Taxonomy" id="108875"/>
    <lineage>
        <taxon>Eukaryota</taxon>
        <taxon>Viridiplantae</taxon>
        <taxon>Streptophyta</taxon>
        <taxon>Embryophyta</taxon>
        <taxon>Tracheophyta</taxon>
        <taxon>Spermatophyta</taxon>
        <taxon>Magnoliopsida</taxon>
        <taxon>eudicotyledons</taxon>
        <taxon>Gunneridae</taxon>
        <taxon>Pentapetalae</taxon>
        <taxon>rosids</taxon>
        <taxon>malvids</taxon>
        <taxon>Malvales</taxon>
        <taxon>Malvaceae</taxon>
        <taxon>Byttnerioideae</taxon>
        <taxon>Herrania</taxon>
    </lineage>
</organism>
<feature type="domain" description="RNase H type-1" evidence="2">
    <location>
        <begin position="7"/>
        <end position="140"/>
    </location>
</feature>
<protein>
    <submittedName>
        <fullName evidence="4">Uncharacterized protein LOC110421389</fullName>
    </submittedName>
</protein>
<evidence type="ECO:0000313" key="4">
    <source>
        <dbReference type="RefSeq" id="XP_021290660.1"/>
    </source>
</evidence>
<keyword evidence="1" id="KW-0812">Transmembrane</keyword>
<evidence type="ECO:0000259" key="2">
    <source>
        <dbReference type="PROSITE" id="PS50879"/>
    </source>
</evidence>
<evidence type="ECO:0000313" key="3">
    <source>
        <dbReference type="Proteomes" id="UP000504621"/>
    </source>
</evidence>
<dbReference type="SUPFAM" id="SSF53098">
    <property type="entry name" value="Ribonuclease H-like"/>
    <property type="match status" value="1"/>
</dbReference>
<dbReference type="PANTHER" id="PTHR33033">
    <property type="entry name" value="POLYNUCLEOTIDYL TRANSFERASE, RIBONUCLEASE H-LIKE SUPERFAMILY PROTEIN-RELATED"/>
    <property type="match status" value="1"/>
</dbReference>
<evidence type="ECO:0000256" key="1">
    <source>
        <dbReference type="SAM" id="Phobius"/>
    </source>
</evidence>
<keyword evidence="1" id="KW-0472">Membrane</keyword>
<dbReference type="AlphaFoldDB" id="A0A6J1AUP6"/>
<sequence length="168" mass="18719">MEWEKLQKGSLKFNVHGAARGCPRPAGVRGILRDSSGEVKVIFSKSIGTADSNLAEILEIREAFLIFLALQWREHQQLIIESDSSNAVKWTTGVSIAPWKMRKWLLQMERMKKGLFGWEIRHVLREANQRADTLAKGVLLQADIVTALSGGVCLLFLCSFSLAGLVVL</sequence>
<dbReference type="GO" id="GO:0004523">
    <property type="term" value="F:RNA-DNA hybrid ribonuclease activity"/>
    <property type="evidence" value="ECO:0007669"/>
    <property type="project" value="InterPro"/>
</dbReference>
<dbReference type="GeneID" id="110421389"/>
<dbReference type="GO" id="GO:0003676">
    <property type="term" value="F:nucleic acid binding"/>
    <property type="evidence" value="ECO:0007669"/>
    <property type="project" value="InterPro"/>
</dbReference>
<reference evidence="4" key="1">
    <citation type="submission" date="2025-08" db="UniProtKB">
        <authorList>
            <consortium name="RefSeq"/>
        </authorList>
    </citation>
    <scope>IDENTIFICATION</scope>
    <source>
        <tissue evidence="4">Leaf</tissue>
    </source>
</reference>
<gene>
    <name evidence="4" type="primary">LOC110421389</name>
</gene>
<dbReference type="InterPro" id="IPR044730">
    <property type="entry name" value="RNase_H-like_dom_plant"/>
</dbReference>
<dbReference type="OrthoDB" id="931425at2759"/>
<dbReference type="InterPro" id="IPR002156">
    <property type="entry name" value="RNaseH_domain"/>
</dbReference>
<dbReference type="Pfam" id="PF13456">
    <property type="entry name" value="RVT_3"/>
    <property type="match status" value="1"/>
</dbReference>
<dbReference type="CDD" id="cd06222">
    <property type="entry name" value="RNase_H_like"/>
    <property type="match status" value="1"/>
</dbReference>
<keyword evidence="1" id="KW-1133">Transmembrane helix</keyword>
<dbReference type="PROSITE" id="PS50879">
    <property type="entry name" value="RNASE_H_1"/>
    <property type="match status" value="1"/>
</dbReference>
<feature type="transmembrane region" description="Helical" evidence="1">
    <location>
        <begin position="144"/>
        <end position="167"/>
    </location>
</feature>
<dbReference type="Gene3D" id="3.30.420.10">
    <property type="entry name" value="Ribonuclease H-like superfamily/Ribonuclease H"/>
    <property type="match status" value="1"/>
</dbReference>
<dbReference type="RefSeq" id="XP_021290660.1">
    <property type="nucleotide sequence ID" value="XM_021434985.1"/>
</dbReference>
<keyword evidence="3" id="KW-1185">Reference proteome</keyword>
<name>A0A6J1AUP6_9ROSI</name>
<proteinExistence type="predicted"/>
<dbReference type="Proteomes" id="UP000504621">
    <property type="component" value="Unplaced"/>
</dbReference>
<dbReference type="InterPro" id="IPR036397">
    <property type="entry name" value="RNaseH_sf"/>
</dbReference>
<accession>A0A6J1AUP6</accession>